<dbReference type="Proteomes" id="UP000007148">
    <property type="component" value="Unassembled WGS sequence"/>
</dbReference>
<proteinExistence type="predicted"/>
<dbReference type="AlphaFoldDB" id="G4TDJ9"/>
<evidence type="ECO:0000313" key="4">
    <source>
        <dbReference type="Proteomes" id="UP000007148"/>
    </source>
</evidence>
<sequence>MKYSTVFVPALVVANGLLAAAMPAPAAPSSDMGSYKDRKPKQDAASQSLPLPTDSLPSPLPTSSAPTSVSSASSSAKSEEASATSTAKSGESGATGVPETAERVPGSVESKAIRARGPTPEDIQCGKIYVQSIARFSGFIQGTRDQDGRYTVGPQSGAVTVTLGDNVLKLDQAFQGGYPRIGATFGVDFERNPGEDNMAGNSWNFAYVTATGDGHQYGQPAISDDSSFNFAHDAHQHVESAIFYLGENGEIKAAWTNKNKQSVPVDFAVNPNKQLILGANVGAYSAHYSFGSNAPSARLFCRK</sequence>
<feature type="region of interest" description="Disordered" evidence="1">
    <location>
        <begin position="24"/>
        <end position="120"/>
    </location>
</feature>
<evidence type="ECO:0000313" key="3">
    <source>
        <dbReference type="EMBL" id="CCA69397.1"/>
    </source>
</evidence>
<evidence type="ECO:0000256" key="1">
    <source>
        <dbReference type="SAM" id="MobiDB-lite"/>
    </source>
</evidence>
<protein>
    <submittedName>
        <fullName evidence="3">Uncharacterized protein</fullName>
    </submittedName>
</protein>
<gene>
    <name evidence="3" type="ORF">PIIN_03297</name>
</gene>
<dbReference type="HOGENOM" id="CLU_918651_0_0_1"/>
<accession>G4TDJ9</accession>
<reference evidence="3 4" key="1">
    <citation type="journal article" date="2011" name="PLoS Pathog.">
        <title>Endophytic Life Strategies Decoded by Genome and Transcriptome Analyses of the Mutualistic Root Symbiont Piriformospora indica.</title>
        <authorList>
            <person name="Zuccaro A."/>
            <person name="Lahrmann U."/>
            <person name="Guldener U."/>
            <person name="Langen G."/>
            <person name="Pfiffi S."/>
            <person name="Biedenkopf D."/>
            <person name="Wong P."/>
            <person name="Samans B."/>
            <person name="Grimm C."/>
            <person name="Basiewicz M."/>
            <person name="Murat C."/>
            <person name="Martin F."/>
            <person name="Kogel K.H."/>
        </authorList>
    </citation>
    <scope>NUCLEOTIDE SEQUENCE [LARGE SCALE GENOMIC DNA]</scope>
    <source>
        <strain evidence="3 4">DSM 11827</strain>
    </source>
</reference>
<evidence type="ECO:0000256" key="2">
    <source>
        <dbReference type="SAM" id="SignalP"/>
    </source>
</evidence>
<keyword evidence="2" id="KW-0732">Signal</keyword>
<dbReference type="EMBL" id="CAFZ01000054">
    <property type="protein sequence ID" value="CCA69397.1"/>
    <property type="molecule type" value="Genomic_DNA"/>
</dbReference>
<dbReference type="InParanoid" id="G4TDJ9"/>
<feature type="compositionally biased region" description="Low complexity" evidence="1">
    <location>
        <begin position="48"/>
        <end position="96"/>
    </location>
</feature>
<feature type="signal peptide" evidence="2">
    <location>
        <begin position="1"/>
        <end position="26"/>
    </location>
</feature>
<dbReference type="OrthoDB" id="4584900at2759"/>
<name>G4TDJ9_SERID</name>
<organism evidence="3 4">
    <name type="scientific">Serendipita indica (strain DSM 11827)</name>
    <name type="common">Root endophyte fungus</name>
    <name type="synonym">Piriformospora indica</name>
    <dbReference type="NCBI Taxonomy" id="1109443"/>
    <lineage>
        <taxon>Eukaryota</taxon>
        <taxon>Fungi</taxon>
        <taxon>Dikarya</taxon>
        <taxon>Basidiomycota</taxon>
        <taxon>Agaricomycotina</taxon>
        <taxon>Agaricomycetes</taxon>
        <taxon>Sebacinales</taxon>
        <taxon>Serendipitaceae</taxon>
        <taxon>Serendipita</taxon>
    </lineage>
</organism>
<keyword evidence="4" id="KW-1185">Reference proteome</keyword>
<feature type="chain" id="PRO_5003468388" evidence="2">
    <location>
        <begin position="27"/>
        <end position="303"/>
    </location>
</feature>
<comment type="caution">
    <text evidence="3">The sequence shown here is derived from an EMBL/GenBank/DDBJ whole genome shotgun (WGS) entry which is preliminary data.</text>
</comment>